<dbReference type="SUPFAM" id="SSF52833">
    <property type="entry name" value="Thioredoxin-like"/>
    <property type="match status" value="1"/>
</dbReference>
<dbReference type="PANTHER" id="PTHR45809:SF3">
    <property type="entry name" value="VIRAL IAP-ASSOCIATED FACTOR HOMOLOG"/>
    <property type="match status" value="1"/>
</dbReference>
<dbReference type="Proteomes" id="UP000015102">
    <property type="component" value="Unassembled WGS sequence"/>
</dbReference>
<dbReference type="Gene3D" id="3.40.30.10">
    <property type="entry name" value="Glutaredoxin"/>
    <property type="match status" value="1"/>
</dbReference>
<dbReference type="CDD" id="cd02988">
    <property type="entry name" value="Phd_like_VIAF"/>
    <property type="match status" value="1"/>
</dbReference>
<keyword evidence="4" id="KW-1185">Reference proteome</keyword>
<sequence>DPNEDTEWNDVLRAKGILPPKQKEAEISEDQIVSMIDEAIKKRTDAGGESRKDIGDMDLDELDELEDSEDEAVLEEYRRKRLAEMKIFADKARFGSVREISGQDYVEEVNKAGQDIWVVLHLYANGIPQCNLIHHYMNDLAVRFPQTKFLRSVATTCIPNFPEKNVPCIFIYYEGQMRKQFIGAVDLRGDKLTKDEFE</sequence>
<protein>
    <recommendedName>
        <fullName evidence="2">Phosducin domain-containing protein</fullName>
    </recommendedName>
</protein>
<dbReference type="InterPro" id="IPR051498">
    <property type="entry name" value="Phosducin-like_chap/apop_reg"/>
</dbReference>
<dbReference type="GO" id="GO:0005737">
    <property type="term" value="C:cytoplasm"/>
    <property type="evidence" value="ECO:0007669"/>
    <property type="project" value="TreeGrafter"/>
</dbReference>
<accession>T1H7D6</accession>
<evidence type="ECO:0000259" key="2">
    <source>
        <dbReference type="Pfam" id="PF02114"/>
    </source>
</evidence>
<reference evidence="3" key="2">
    <citation type="submission" date="2015-06" db="UniProtKB">
        <authorList>
            <consortium name="EnsemblMetazoa"/>
        </authorList>
    </citation>
    <scope>IDENTIFICATION</scope>
</reference>
<organism evidence="3 4">
    <name type="scientific">Megaselia scalaris</name>
    <name type="common">Humpbacked fly</name>
    <name type="synonym">Phora scalaris</name>
    <dbReference type="NCBI Taxonomy" id="36166"/>
    <lineage>
        <taxon>Eukaryota</taxon>
        <taxon>Metazoa</taxon>
        <taxon>Ecdysozoa</taxon>
        <taxon>Arthropoda</taxon>
        <taxon>Hexapoda</taxon>
        <taxon>Insecta</taxon>
        <taxon>Pterygota</taxon>
        <taxon>Neoptera</taxon>
        <taxon>Endopterygota</taxon>
        <taxon>Diptera</taxon>
        <taxon>Brachycera</taxon>
        <taxon>Muscomorpha</taxon>
        <taxon>Platypezoidea</taxon>
        <taxon>Phoridae</taxon>
        <taxon>Megaseliini</taxon>
        <taxon>Megaselia</taxon>
    </lineage>
</organism>
<feature type="domain" description="Phosducin" evidence="2">
    <location>
        <begin position="34"/>
        <end position="190"/>
    </location>
</feature>
<evidence type="ECO:0000313" key="4">
    <source>
        <dbReference type="Proteomes" id="UP000015102"/>
    </source>
</evidence>
<dbReference type="GO" id="GO:0006457">
    <property type="term" value="P:protein folding"/>
    <property type="evidence" value="ECO:0007669"/>
    <property type="project" value="TreeGrafter"/>
</dbReference>
<dbReference type="OMA" id="VQYRYGN"/>
<dbReference type="PANTHER" id="PTHR45809">
    <property type="entry name" value="VIRAL IAP-ASSOCIATED FACTOR HOMOLOG"/>
    <property type="match status" value="1"/>
</dbReference>
<dbReference type="HOGENOM" id="CLU_072604_0_0_1"/>
<dbReference type="InterPro" id="IPR024253">
    <property type="entry name" value="Phosducin_thioredoxin-like_dom"/>
</dbReference>
<reference evidence="4" key="1">
    <citation type="submission" date="2013-02" db="EMBL/GenBank/DDBJ databases">
        <authorList>
            <person name="Hughes D."/>
        </authorList>
    </citation>
    <scope>NUCLEOTIDE SEQUENCE</scope>
    <source>
        <strain>Durham</strain>
        <strain evidence="4">NC isolate 2 -- Noor lab</strain>
    </source>
</reference>
<dbReference type="AlphaFoldDB" id="T1H7D6"/>
<evidence type="ECO:0000313" key="3">
    <source>
        <dbReference type="EnsemblMetazoa" id="MESCA012673-PA"/>
    </source>
</evidence>
<dbReference type="InterPro" id="IPR036249">
    <property type="entry name" value="Thioredoxin-like_sf"/>
</dbReference>
<proteinExistence type="inferred from homology"/>
<comment type="similarity">
    <text evidence="1">Belongs to the phosducin family.</text>
</comment>
<dbReference type="Pfam" id="PF02114">
    <property type="entry name" value="Phosducin"/>
    <property type="match status" value="1"/>
</dbReference>
<evidence type="ECO:0000256" key="1">
    <source>
        <dbReference type="ARBA" id="ARBA00009686"/>
    </source>
</evidence>
<dbReference type="EnsemblMetazoa" id="MESCA012673-RA">
    <property type="protein sequence ID" value="MESCA012673-PA"/>
    <property type="gene ID" value="MESCA012673"/>
</dbReference>
<dbReference type="STRING" id="36166.T1H7D6"/>
<name>T1H7D6_MEGSC</name>